<organism evidence="1 2">
    <name type="scientific">Sphaerobolus stellatus (strain SS14)</name>
    <dbReference type="NCBI Taxonomy" id="990650"/>
    <lineage>
        <taxon>Eukaryota</taxon>
        <taxon>Fungi</taxon>
        <taxon>Dikarya</taxon>
        <taxon>Basidiomycota</taxon>
        <taxon>Agaricomycotina</taxon>
        <taxon>Agaricomycetes</taxon>
        <taxon>Phallomycetidae</taxon>
        <taxon>Geastrales</taxon>
        <taxon>Sphaerobolaceae</taxon>
        <taxon>Sphaerobolus</taxon>
    </lineage>
</organism>
<dbReference type="InterPro" id="IPR041078">
    <property type="entry name" value="Plavaka"/>
</dbReference>
<dbReference type="EMBL" id="KN837200">
    <property type="protein sequence ID" value="KIJ34381.1"/>
    <property type="molecule type" value="Genomic_DNA"/>
</dbReference>
<dbReference type="Pfam" id="PF18759">
    <property type="entry name" value="Plavaka"/>
    <property type="match status" value="1"/>
</dbReference>
<gene>
    <name evidence="1" type="ORF">M422DRAFT_80926</name>
</gene>
<evidence type="ECO:0000313" key="2">
    <source>
        <dbReference type="Proteomes" id="UP000054279"/>
    </source>
</evidence>
<sequence>DIFESITPDILHQLHKGVMKDHLVEWCMEAMGKEELDQRFKIMTSHAGLRHFNKGISIMKQWTGKEAKQVEKLLIGILADGVSEKIFRAVCALIDFIAYSQMPSHTTTSLRYMQGCLDEWDKYKQGFIDANIRTHFNIPKFHGLHHYTPQIPVRGSPDGYNTELPERLHINLAKDAYHATNRKDYVPQMITWLRRQETIDAYTSFLCWIIPEYTAADLRSDGDAHILTRHVPLPNIKVNTIEEKYGAPDFLSCLTTFIKENIPGCPIKPNEYDRFGLYNRVRLLYRSLQGFGDPPEPDTIRASPALPQHRLGRKPTPAFFDTALVDTKGEADVMGFEGVDVVQVKAIFRLPSHFGSYPHALAYVEYL</sequence>
<proteinExistence type="predicted"/>
<dbReference type="AlphaFoldDB" id="A0A0C9VAQ6"/>
<dbReference type="OrthoDB" id="3232941at2759"/>
<dbReference type="HOGENOM" id="CLU_006344_0_1_1"/>
<evidence type="ECO:0000313" key="1">
    <source>
        <dbReference type="EMBL" id="KIJ34381.1"/>
    </source>
</evidence>
<feature type="non-terminal residue" evidence="1">
    <location>
        <position position="1"/>
    </location>
</feature>
<accession>A0A0C9VAQ6</accession>
<protein>
    <submittedName>
        <fullName evidence="1">Unplaced genomic scaffold SPHSTscaffold_125, whole genome shotgun sequence</fullName>
    </submittedName>
</protein>
<feature type="non-terminal residue" evidence="1">
    <location>
        <position position="367"/>
    </location>
</feature>
<name>A0A0C9VAQ6_SPHS4</name>
<keyword evidence="2" id="KW-1185">Reference proteome</keyword>
<reference evidence="1 2" key="1">
    <citation type="submission" date="2014-06" db="EMBL/GenBank/DDBJ databases">
        <title>Evolutionary Origins and Diversification of the Mycorrhizal Mutualists.</title>
        <authorList>
            <consortium name="DOE Joint Genome Institute"/>
            <consortium name="Mycorrhizal Genomics Consortium"/>
            <person name="Kohler A."/>
            <person name="Kuo A."/>
            <person name="Nagy L.G."/>
            <person name="Floudas D."/>
            <person name="Copeland A."/>
            <person name="Barry K.W."/>
            <person name="Cichocki N."/>
            <person name="Veneault-Fourrey C."/>
            <person name="LaButti K."/>
            <person name="Lindquist E.A."/>
            <person name="Lipzen A."/>
            <person name="Lundell T."/>
            <person name="Morin E."/>
            <person name="Murat C."/>
            <person name="Riley R."/>
            <person name="Ohm R."/>
            <person name="Sun H."/>
            <person name="Tunlid A."/>
            <person name="Henrissat B."/>
            <person name="Grigoriev I.V."/>
            <person name="Hibbett D.S."/>
            <person name="Martin F."/>
        </authorList>
    </citation>
    <scope>NUCLEOTIDE SEQUENCE [LARGE SCALE GENOMIC DNA]</scope>
    <source>
        <strain evidence="1 2">SS14</strain>
    </source>
</reference>
<dbReference type="Proteomes" id="UP000054279">
    <property type="component" value="Unassembled WGS sequence"/>
</dbReference>